<dbReference type="Gene3D" id="1.25.40.10">
    <property type="entry name" value="Tetratricopeptide repeat domain"/>
    <property type="match status" value="1"/>
</dbReference>
<proteinExistence type="predicted"/>
<dbReference type="PANTHER" id="PTHR16797:SF4">
    <property type="entry name" value="40-KDA HUNTINGTIN-ASSOCIATED PROTEIN"/>
    <property type="match status" value="1"/>
</dbReference>
<protein>
    <submittedName>
        <fullName evidence="1">F8A1</fullName>
    </submittedName>
</protein>
<evidence type="ECO:0000313" key="2">
    <source>
        <dbReference type="Proteomes" id="UP000593567"/>
    </source>
</evidence>
<dbReference type="AlphaFoldDB" id="A0A7J7JRP4"/>
<dbReference type="Pfam" id="PF14938">
    <property type="entry name" value="SNAP"/>
    <property type="match status" value="1"/>
</dbReference>
<reference evidence="1" key="1">
    <citation type="submission" date="2020-06" db="EMBL/GenBank/DDBJ databases">
        <title>Draft genome of Bugula neritina, a colonial animal packing powerful symbionts and potential medicines.</title>
        <authorList>
            <person name="Rayko M."/>
        </authorList>
    </citation>
    <scope>NUCLEOTIDE SEQUENCE [LARGE SCALE GENOMIC DNA]</scope>
    <source>
        <strain evidence="1">Kwan_BN1</strain>
    </source>
</reference>
<organism evidence="1 2">
    <name type="scientific">Bugula neritina</name>
    <name type="common">Brown bryozoan</name>
    <name type="synonym">Sertularia neritina</name>
    <dbReference type="NCBI Taxonomy" id="10212"/>
    <lineage>
        <taxon>Eukaryota</taxon>
        <taxon>Metazoa</taxon>
        <taxon>Spiralia</taxon>
        <taxon>Lophotrochozoa</taxon>
        <taxon>Bryozoa</taxon>
        <taxon>Gymnolaemata</taxon>
        <taxon>Cheilostomatida</taxon>
        <taxon>Flustrina</taxon>
        <taxon>Buguloidea</taxon>
        <taxon>Bugulidae</taxon>
        <taxon>Bugula</taxon>
    </lineage>
</organism>
<dbReference type="Proteomes" id="UP000593567">
    <property type="component" value="Unassembled WGS sequence"/>
</dbReference>
<keyword evidence="2" id="KW-1185">Reference proteome</keyword>
<accession>A0A7J7JRP4</accession>
<dbReference type="GO" id="GO:0005769">
    <property type="term" value="C:early endosome"/>
    <property type="evidence" value="ECO:0007669"/>
    <property type="project" value="TreeGrafter"/>
</dbReference>
<evidence type="ECO:0000313" key="1">
    <source>
        <dbReference type="EMBL" id="KAF6028314.1"/>
    </source>
</evidence>
<dbReference type="InterPro" id="IPR039494">
    <property type="entry name" value="F8A"/>
</dbReference>
<comment type="caution">
    <text evidence="1">The sequence shown here is derived from an EMBL/GenBank/DDBJ whole genome shotgun (WGS) entry which is preliminary data.</text>
</comment>
<gene>
    <name evidence="1" type="ORF">EB796_013365</name>
</gene>
<name>A0A7J7JRP4_BUGNE</name>
<dbReference type="OrthoDB" id="10249246at2759"/>
<dbReference type="InterPro" id="IPR011990">
    <property type="entry name" value="TPR-like_helical_dom_sf"/>
</dbReference>
<sequence>MDRNTDYIALYKSTAAGLRKRFLKKPNVAEGRDQFASLAKNLSQQDCPSYAGFCSLAQARCEHGLGNFPSEIQCLVDAGRYFVLAEKQTSDLLCPSYQENLSAAINCYEHAIKVSVDSGEPSLAALNCQELAAVLLDFKKPGEASIYYQRAAELLLQNPIECLQNMKKVASCKINEEDYEGALTVLTEMQFMAQERGGVTDSEKPLGIYTDILIHCEVTRVLLLMILQPTPQRIRPEHAQTLEKYAWHNNSEDQNYILELMGFDLFLLLQSLVMSCQSNEIDELHALQTEIMPKLGQEQNELLNNIVEIYLKK</sequence>
<dbReference type="EMBL" id="VXIV02001963">
    <property type="protein sequence ID" value="KAF6028314.1"/>
    <property type="molecule type" value="Genomic_DNA"/>
</dbReference>
<dbReference type="SUPFAM" id="SSF48452">
    <property type="entry name" value="TPR-like"/>
    <property type="match status" value="1"/>
</dbReference>
<dbReference type="PANTHER" id="PTHR16797">
    <property type="entry name" value="FACTOR VIII-ASSOCIATED GENE 1"/>
    <property type="match status" value="1"/>
</dbReference>
<dbReference type="GO" id="GO:0099518">
    <property type="term" value="P:vesicle cytoskeletal trafficking"/>
    <property type="evidence" value="ECO:0007669"/>
    <property type="project" value="TreeGrafter"/>
</dbReference>